<evidence type="ECO:0000259" key="3">
    <source>
        <dbReference type="PROSITE" id="PS51371"/>
    </source>
</evidence>
<dbReference type="Pfam" id="PF00571">
    <property type="entry name" value="CBS"/>
    <property type="match status" value="2"/>
</dbReference>
<accession>A0A6C2U9S3</accession>
<keyword evidence="1 2" id="KW-0129">CBS domain</keyword>
<dbReference type="InterPro" id="IPR046342">
    <property type="entry name" value="CBS_dom_sf"/>
</dbReference>
<dbReference type="PANTHER" id="PTHR43080:SF2">
    <property type="entry name" value="CBS DOMAIN-CONTAINING PROTEIN"/>
    <property type="match status" value="1"/>
</dbReference>
<evidence type="ECO:0000313" key="4">
    <source>
        <dbReference type="EMBL" id="VGO16852.1"/>
    </source>
</evidence>
<reference evidence="4 5" key="1">
    <citation type="submission" date="2019-04" db="EMBL/GenBank/DDBJ databases">
        <authorList>
            <person name="Van Vliet M D."/>
        </authorList>
    </citation>
    <scope>NUCLEOTIDE SEQUENCE [LARGE SCALE GENOMIC DNA]</scope>
    <source>
        <strain evidence="4 5">F1</strain>
    </source>
</reference>
<dbReference type="Gene3D" id="3.10.580.10">
    <property type="entry name" value="CBS-domain"/>
    <property type="match status" value="1"/>
</dbReference>
<dbReference type="AlphaFoldDB" id="A0A6C2U9S3"/>
<organism evidence="4 5">
    <name type="scientific">Pontiella desulfatans</name>
    <dbReference type="NCBI Taxonomy" id="2750659"/>
    <lineage>
        <taxon>Bacteria</taxon>
        <taxon>Pseudomonadati</taxon>
        <taxon>Kiritimatiellota</taxon>
        <taxon>Kiritimatiellia</taxon>
        <taxon>Kiritimatiellales</taxon>
        <taxon>Pontiellaceae</taxon>
        <taxon>Pontiella</taxon>
    </lineage>
</organism>
<dbReference type="SMART" id="SM00116">
    <property type="entry name" value="CBS"/>
    <property type="match status" value="2"/>
</dbReference>
<dbReference type="SUPFAM" id="SSF54631">
    <property type="entry name" value="CBS-domain pair"/>
    <property type="match status" value="1"/>
</dbReference>
<evidence type="ECO:0000313" key="5">
    <source>
        <dbReference type="Proteomes" id="UP000366872"/>
    </source>
</evidence>
<dbReference type="InterPro" id="IPR051257">
    <property type="entry name" value="Diverse_CBS-Domain"/>
</dbReference>
<gene>
    <name evidence="4" type="ORF">PDESU_05444</name>
</gene>
<dbReference type="PROSITE" id="PS51371">
    <property type="entry name" value="CBS"/>
    <property type="match status" value="2"/>
</dbReference>
<dbReference type="Proteomes" id="UP000366872">
    <property type="component" value="Unassembled WGS sequence"/>
</dbReference>
<dbReference type="EMBL" id="CAAHFG010000004">
    <property type="protein sequence ID" value="VGO16852.1"/>
    <property type="molecule type" value="Genomic_DNA"/>
</dbReference>
<keyword evidence="5" id="KW-1185">Reference proteome</keyword>
<dbReference type="RefSeq" id="WP_136082373.1">
    <property type="nucleotide sequence ID" value="NZ_CAAHFG010000004.1"/>
</dbReference>
<sequence length="158" mass="17128">MAAARKVESFWSEPIGKVDLQRVAVVPSGTAIIDAVKEMKYNQIGCVLVENAQRELIGILSNGDLMHEFVGSTLPGDTTVDVIMTQNPFTGSPELTVKEALEIFHSNPFRHMPILNAGKVDGILSIRGLMTFISEHLPLEVMNLPPDSSLIASRASGE</sequence>
<feature type="domain" description="CBS" evidence="3">
    <location>
        <begin position="84"/>
        <end position="139"/>
    </location>
</feature>
<evidence type="ECO:0000256" key="2">
    <source>
        <dbReference type="PROSITE-ProRule" id="PRU00703"/>
    </source>
</evidence>
<dbReference type="PANTHER" id="PTHR43080">
    <property type="entry name" value="CBS DOMAIN-CONTAINING PROTEIN CBSX3, MITOCHONDRIAL"/>
    <property type="match status" value="1"/>
</dbReference>
<evidence type="ECO:0000256" key="1">
    <source>
        <dbReference type="ARBA" id="ARBA00023122"/>
    </source>
</evidence>
<feature type="domain" description="CBS" evidence="3">
    <location>
        <begin position="19"/>
        <end position="78"/>
    </location>
</feature>
<dbReference type="InterPro" id="IPR000644">
    <property type="entry name" value="CBS_dom"/>
</dbReference>
<proteinExistence type="predicted"/>
<name>A0A6C2U9S3_PONDE</name>
<protein>
    <recommendedName>
        <fullName evidence="3">CBS domain-containing protein</fullName>
    </recommendedName>
</protein>